<organism evidence="2 3">
    <name type="scientific">Colletotrichum higginsianum (strain IMI 349063)</name>
    <name type="common">Crucifer anthracnose fungus</name>
    <dbReference type="NCBI Taxonomy" id="759273"/>
    <lineage>
        <taxon>Eukaryota</taxon>
        <taxon>Fungi</taxon>
        <taxon>Dikarya</taxon>
        <taxon>Ascomycota</taxon>
        <taxon>Pezizomycotina</taxon>
        <taxon>Sordariomycetes</taxon>
        <taxon>Hypocreomycetidae</taxon>
        <taxon>Glomerellales</taxon>
        <taxon>Glomerellaceae</taxon>
        <taxon>Colletotrichum</taxon>
        <taxon>Colletotrichum destructivum species complex</taxon>
    </lineage>
</organism>
<keyword evidence="1" id="KW-1133">Transmembrane helix</keyword>
<gene>
    <name evidence="2" type="ORF">CH63R_08294</name>
</gene>
<dbReference type="VEuPathDB" id="FungiDB:CH63R_08294"/>
<feature type="transmembrane region" description="Helical" evidence="1">
    <location>
        <begin position="6"/>
        <end position="29"/>
    </location>
</feature>
<dbReference type="RefSeq" id="XP_018158046.1">
    <property type="nucleotide sequence ID" value="XM_018303268.1"/>
</dbReference>
<reference evidence="3" key="1">
    <citation type="journal article" date="2017" name="BMC Genomics">
        <title>Gapless genome assembly of Colletotrichum higginsianum reveals chromosome structure and association of transposable elements with secondary metabolite gene clusters.</title>
        <authorList>
            <person name="Dallery J.-F."/>
            <person name="Lapalu N."/>
            <person name="Zampounis A."/>
            <person name="Pigne S."/>
            <person name="Luyten I."/>
            <person name="Amselem J."/>
            <person name="Wittenberg A.H.J."/>
            <person name="Zhou S."/>
            <person name="de Queiroz M.V."/>
            <person name="Robin G.P."/>
            <person name="Auger A."/>
            <person name="Hainaut M."/>
            <person name="Henrissat B."/>
            <person name="Kim K.-T."/>
            <person name="Lee Y.-H."/>
            <person name="Lespinet O."/>
            <person name="Schwartz D.C."/>
            <person name="Thon M.R."/>
            <person name="O'Connell R.J."/>
        </authorList>
    </citation>
    <scope>NUCLEOTIDE SEQUENCE [LARGE SCALE GENOMIC DNA]</scope>
    <source>
        <strain evidence="3">IMI 349063</strain>
    </source>
</reference>
<proteinExistence type="predicted"/>
<comment type="caution">
    <text evidence="2">The sequence shown here is derived from an EMBL/GenBank/DDBJ whole genome shotgun (WGS) entry which is preliminary data.</text>
</comment>
<evidence type="ECO:0000313" key="2">
    <source>
        <dbReference type="EMBL" id="OBR09529.1"/>
    </source>
</evidence>
<sequence>MGSEAPSAEVVCSIVFGIIATTLAMVGIIQNCFRKRAKERDLEQHQSWYGNSRLGSPPERVQTFPLGIGRRREQRQHTRETLVASSHASVYVSPRMSEDVDAAAEKQ</sequence>
<name>A0A1B7YBW2_COLHI</name>
<dbReference type="KEGG" id="chig:CH63R_08294"/>
<keyword evidence="1" id="KW-0812">Transmembrane</keyword>
<keyword evidence="1" id="KW-0472">Membrane</keyword>
<evidence type="ECO:0000313" key="3">
    <source>
        <dbReference type="Proteomes" id="UP000092177"/>
    </source>
</evidence>
<accession>A0A1B7YBW2</accession>
<dbReference type="GeneID" id="28867375"/>
<dbReference type="Proteomes" id="UP000092177">
    <property type="component" value="Chromosome 5"/>
</dbReference>
<dbReference type="AlphaFoldDB" id="A0A1B7YBW2"/>
<protein>
    <submittedName>
        <fullName evidence="2">Uncharacterized protein</fullName>
    </submittedName>
</protein>
<evidence type="ECO:0000256" key="1">
    <source>
        <dbReference type="SAM" id="Phobius"/>
    </source>
</evidence>
<keyword evidence="3" id="KW-1185">Reference proteome</keyword>
<dbReference type="EMBL" id="LTAN01000005">
    <property type="protein sequence ID" value="OBR09529.1"/>
    <property type="molecule type" value="Genomic_DNA"/>
</dbReference>